<accession>A0ACB9ABX5</accession>
<keyword evidence="2" id="KW-1185">Reference proteome</keyword>
<dbReference type="EMBL" id="CM042054">
    <property type="protein sequence ID" value="KAI3707435.1"/>
    <property type="molecule type" value="Genomic_DNA"/>
</dbReference>
<name>A0ACB9ABX5_ARCLA</name>
<dbReference type="Proteomes" id="UP001055879">
    <property type="component" value="Linkage Group LG08"/>
</dbReference>
<evidence type="ECO:0000313" key="2">
    <source>
        <dbReference type="Proteomes" id="UP001055879"/>
    </source>
</evidence>
<protein>
    <submittedName>
        <fullName evidence="1">Uncharacterized protein</fullName>
    </submittedName>
</protein>
<reference evidence="2" key="1">
    <citation type="journal article" date="2022" name="Mol. Ecol. Resour.">
        <title>The genomes of chicory, endive, great burdock and yacon provide insights into Asteraceae palaeo-polyploidization history and plant inulin production.</title>
        <authorList>
            <person name="Fan W."/>
            <person name="Wang S."/>
            <person name="Wang H."/>
            <person name="Wang A."/>
            <person name="Jiang F."/>
            <person name="Liu H."/>
            <person name="Zhao H."/>
            <person name="Xu D."/>
            <person name="Zhang Y."/>
        </authorList>
    </citation>
    <scope>NUCLEOTIDE SEQUENCE [LARGE SCALE GENOMIC DNA]</scope>
    <source>
        <strain evidence="2">cv. Niubang</strain>
    </source>
</reference>
<reference evidence="1 2" key="2">
    <citation type="journal article" date="2022" name="Mol. Ecol. Resour.">
        <title>The genomes of chicory, endive, great burdock and yacon provide insights into Asteraceae paleo-polyploidization history and plant inulin production.</title>
        <authorList>
            <person name="Fan W."/>
            <person name="Wang S."/>
            <person name="Wang H."/>
            <person name="Wang A."/>
            <person name="Jiang F."/>
            <person name="Liu H."/>
            <person name="Zhao H."/>
            <person name="Xu D."/>
            <person name="Zhang Y."/>
        </authorList>
    </citation>
    <scope>NUCLEOTIDE SEQUENCE [LARGE SCALE GENOMIC DNA]</scope>
    <source>
        <strain evidence="2">cv. Niubang</strain>
    </source>
</reference>
<gene>
    <name evidence="1" type="ORF">L6452_25950</name>
</gene>
<organism evidence="1 2">
    <name type="scientific">Arctium lappa</name>
    <name type="common">Greater burdock</name>
    <name type="synonym">Lappa major</name>
    <dbReference type="NCBI Taxonomy" id="4217"/>
    <lineage>
        <taxon>Eukaryota</taxon>
        <taxon>Viridiplantae</taxon>
        <taxon>Streptophyta</taxon>
        <taxon>Embryophyta</taxon>
        <taxon>Tracheophyta</taxon>
        <taxon>Spermatophyta</taxon>
        <taxon>Magnoliopsida</taxon>
        <taxon>eudicotyledons</taxon>
        <taxon>Gunneridae</taxon>
        <taxon>Pentapetalae</taxon>
        <taxon>asterids</taxon>
        <taxon>campanulids</taxon>
        <taxon>Asterales</taxon>
        <taxon>Asteraceae</taxon>
        <taxon>Carduoideae</taxon>
        <taxon>Cardueae</taxon>
        <taxon>Arctiinae</taxon>
        <taxon>Arctium</taxon>
    </lineage>
</organism>
<evidence type="ECO:0000313" key="1">
    <source>
        <dbReference type="EMBL" id="KAI3707435.1"/>
    </source>
</evidence>
<comment type="caution">
    <text evidence="1">The sequence shown here is derived from an EMBL/GenBank/DDBJ whole genome shotgun (WGS) entry which is preliminary data.</text>
</comment>
<sequence length="145" mass="15587">MTMDTDGFTKVERKKKWKPKVVQTTIGLESMDAGSSGKAMAEVVSGETMQQHVQDAVTQMVEEAVSMPKNVTDQVDSGLVGDSERTVMEPIGGGTVDKGKNIEGEEAIDYASVAGPKLSTSERDQGPKVAVIPPPYQIKAITWYP</sequence>
<proteinExistence type="predicted"/>